<comment type="caution">
    <text evidence="1">The sequence shown here is derived from an EMBL/GenBank/DDBJ whole genome shotgun (WGS) entry which is preliminary data.</text>
</comment>
<dbReference type="Proteomes" id="UP001549047">
    <property type="component" value="Unassembled WGS sequence"/>
</dbReference>
<reference evidence="1 2" key="1">
    <citation type="submission" date="2024-06" db="EMBL/GenBank/DDBJ databases">
        <title>Genomic Encyclopedia of Type Strains, Phase IV (KMG-IV): sequencing the most valuable type-strain genomes for metagenomic binning, comparative biology and taxonomic classification.</title>
        <authorList>
            <person name="Goeker M."/>
        </authorList>
    </citation>
    <scope>NUCLEOTIDE SEQUENCE [LARGE SCALE GENOMIC DNA]</scope>
    <source>
        <strain evidence="1 2">DSM 29780</strain>
    </source>
</reference>
<evidence type="ECO:0008006" key="3">
    <source>
        <dbReference type="Google" id="ProtNLM"/>
    </source>
</evidence>
<protein>
    <recommendedName>
        <fullName evidence="3">DUF1491 family protein</fullName>
    </recommendedName>
</protein>
<dbReference type="Pfam" id="PF07372">
    <property type="entry name" value="DUF1491"/>
    <property type="match status" value="1"/>
</dbReference>
<dbReference type="RefSeq" id="WP_354555768.1">
    <property type="nucleotide sequence ID" value="NZ_JBEPMB010000001.1"/>
</dbReference>
<sequence>MRLKTEIVVSALVRRIFSDGGFAAVERKGEEQAGAIFLTQRFRDGLVSLYAPAPQTFFEEGEERGRKFEQRLDRVEEETVREALSREIRFDPDLWVVEVETERPLGDYIETAEA</sequence>
<dbReference type="Gene3D" id="3.40.1530.20">
    <property type="entry name" value="Protein of unknown function (DUF1491)"/>
    <property type="match status" value="1"/>
</dbReference>
<dbReference type="EMBL" id="JBEPMB010000001">
    <property type="protein sequence ID" value="MET3613289.1"/>
    <property type="molecule type" value="Genomic_DNA"/>
</dbReference>
<accession>A0ABV2IXR2</accession>
<name>A0ABV2IXR2_9HYPH</name>
<gene>
    <name evidence="1" type="ORF">ABID16_001594</name>
</gene>
<dbReference type="InterPro" id="IPR009964">
    <property type="entry name" value="DUF1491"/>
</dbReference>
<organism evidence="1 2">
    <name type="scientific">Rhizobium aquaticum</name>
    <dbReference type="NCBI Taxonomy" id="1549636"/>
    <lineage>
        <taxon>Bacteria</taxon>
        <taxon>Pseudomonadati</taxon>
        <taxon>Pseudomonadota</taxon>
        <taxon>Alphaproteobacteria</taxon>
        <taxon>Hyphomicrobiales</taxon>
        <taxon>Rhizobiaceae</taxon>
        <taxon>Rhizobium/Agrobacterium group</taxon>
        <taxon>Rhizobium</taxon>
    </lineage>
</organism>
<evidence type="ECO:0000313" key="2">
    <source>
        <dbReference type="Proteomes" id="UP001549047"/>
    </source>
</evidence>
<proteinExistence type="predicted"/>
<keyword evidence="2" id="KW-1185">Reference proteome</keyword>
<evidence type="ECO:0000313" key="1">
    <source>
        <dbReference type="EMBL" id="MET3613289.1"/>
    </source>
</evidence>